<evidence type="ECO:0000256" key="1">
    <source>
        <dbReference type="ARBA" id="ARBA00022741"/>
    </source>
</evidence>
<evidence type="ECO:0000256" key="2">
    <source>
        <dbReference type="ARBA" id="ARBA00022840"/>
    </source>
</evidence>
<organism evidence="3 4">
    <name type="scientific">Pelotomaculum isophthalicicum JI</name>
    <dbReference type="NCBI Taxonomy" id="947010"/>
    <lineage>
        <taxon>Bacteria</taxon>
        <taxon>Bacillati</taxon>
        <taxon>Bacillota</taxon>
        <taxon>Clostridia</taxon>
        <taxon>Eubacteriales</taxon>
        <taxon>Desulfotomaculaceae</taxon>
        <taxon>Pelotomaculum</taxon>
    </lineage>
</organism>
<dbReference type="InterPro" id="IPR027417">
    <property type="entry name" value="P-loop_NTPase"/>
</dbReference>
<dbReference type="InterPro" id="IPR033756">
    <property type="entry name" value="YlxH/NBP35"/>
</dbReference>
<dbReference type="RefSeq" id="WP_277444886.1">
    <property type="nucleotide sequence ID" value="NZ_JAKOAV010000030.1"/>
</dbReference>
<name>A0A9X4H022_9FIRM</name>
<dbReference type="Pfam" id="PF10609">
    <property type="entry name" value="ParA"/>
    <property type="match status" value="1"/>
</dbReference>
<dbReference type="GO" id="GO:0016226">
    <property type="term" value="P:iron-sulfur cluster assembly"/>
    <property type="evidence" value="ECO:0007669"/>
    <property type="project" value="InterPro"/>
</dbReference>
<dbReference type="Gene3D" id="3.40.50.300">
    <property type="entry name" value="P-loop containing nucleotide triphosphate hydrolases"/>
    <property type="match status" value="1"/>
</dbReference>
<accession>A0A9X4H022</accession>
<keyword evidence="2" id="KW-0067">ATP-binding</keyword>
<dbReference type="SUPFAM" id="SSF52540">
    <property type="entry name" value="P-loop containing nucleoside triphosphate hydrolases"/>
    <property type="match status" value="1"/>
</dbReference>
<dbReference type="GO" id="GO:0051539">
    <property type="term" value="F:4 iron, 4 sulfur cluster binding"/>
    <property type="evidence" value="ECO:0007669"/>
    <property type="project" value="TreeGrafter"/>
</dbReference>
<comment type="caution">
    <text evidence="3">The sequence shown here is derived from an EMBL/GenBank/DDBJ whole genome shotgun (WGS) entry which is preliminary data.</text>
</comment>
<dbReference type="EMBL" id="JAKOAV010000030">
    <property type="protein sequence ID" value="MDF9409425.1"/>
    <property type="molecule type" value="Genomic_DNA"/>
</dbReference>
<gene>
    <name evidence="3" type="ORF">L7E55_13850</name>
</gene>
<keyword evidence="1" id="KW-0547">Nucleotide-binding</keyword>
<dbReference type="PANTHER" id="PTHR42961">
    <property type="entry name" value="IRON-SULFUR PROTEIN NUBPL"/>
    <property type="match status" value="1"/>
</dbReference>
<dbReference type="Proteomes" id="UP001154312">
    <property type="component" value="Unassembled WGS sequence"/>
</dbReference>
<keyword evidence="4" id="KW-1185">Reference proteome</keyword>
<dbReference type="InterPro" id="IPR044304">
    <property type="entry name" value="NUBPL-like"/>
</dbReference>
<dbReference type="PROSITE" id="PS01215">
    <property type="entry name" value="MRP"/>
    <property type="match status" value="1"/>
</dbReference>
<dbReference type="AlphaFoldDB" id="A0A9X4H022"/>
<proteinExistence type="predicted"/>
<protein>
    <submittedName>
        <fullName evidence="3">P-loop NTPase</fullName>
    </submittedName>
</protein>
<sequence>MDRLYQRGEVMDPRLNIIDKRFENVQRIIAVSGGKGGIGKSLTASTLALILTKQGFRTGLLDLDFCGPSDHVILGIEGVFPEEDKGIIPPEVLGVRFMSITYFAGYNPVPLRGGEVSNAIIEMLAITRWNELDFLIIDMPPGTGDPALDIIRLIKRVEFLVVTTQSRVALAVAKKELQVLKELGVPVAGVLENMRRKEHSTVKEELSSCKVPFLGSILFDDNLEDALGDPRELLKTDFAAKLERIVKADLIQ</sequence>
<dbReference type="PANTHER" id="PTHR42961:SF2">
    <property type="entry name" value="IRON-SULFUR PROTEIN NUBPL"/>
    <property type="match status" value="1"/>
</dbReference>
<dbReference type="GO" id="GO:0005524">
    <property type="term" value="F:ATP binding"/>
    <property type="evidence" value="ECO:0007669"/>
    <property type="project" value="UniProtKB-KW"/>
</dbReference>
<evidence type="ECO:0000313" key="4">
    <source>
        <dbReference type="Proteomes" id="UP001154312"/>
    </source>
</evidence>
<reference evidence="3" key="1">
    <citation type="submission" date="2022-02" db="EMBL/GenBank/DDBJ databases">
        <authorList>
            <person name="Leng L."/>
        </authorList>
    </citation>
    <scope>NUCLEOTIDE SEQUENCE</scope>
    <source>
        <strain evidence="3">JI</strain>
    </source>
</reference>
<evidence type="ECO:0000313" key="3">
    <source>
        <dbReference type="EMBL" id="MDF9409425.1"/>
    </source>
</evidence>
<dbReference type="InterPro" id="IPR000808">
    <property type="entry name" value="Mrp-like_CS"/>
</dbReference>